<dbReference type="InterPro" id="IPR002525">
    <property type="entry name" value="Transp_IS110-like_N"/>
</dbReference>
<gene>
    <name evidence="2" type="ORF">QOZ95_004387</name>
</gene>
<name>A0ABU0L4G9_9BACL</name>
<dbReference type="EMBL" id="JAUSWA010000032">
    <property type="protein sequence ID" value="MDQ0496198.1"/>
    <property type="molecule type" value="Genomic_DNA"/>
</dbReference>
<organism evidence="2 3">
    <name type="scientific">Paenibacillus brasilensis</name>
    <dbReference type="NCBI Taxonomy" id="128574"/>
    <lineage>
        <taxon>Bacteria</taxon>
        <taxon>Bacillati</taxon>
        <taxon>Bacillota</taxon>
        <taxon>Bacilli</taxon>
        <taxon>Bacillales</taxon>
        <taxon>Paenibacillaceae</taxon>
        <taxon>Paenibacillus</taxon>
    </lineage>
</organism>
<feature type="domain" description="Transposase IS110-like N-terminal" evidence="1">
    <location>
        <begin position="5"/>
        <end position="102"/>
    </location>
</feature>
<accession>A0ABU0L4G9</accession>
<comment type="caution">
    <text evidence="2">The sequence shown here is derived from an EMBL/GenBank/DDBJ whole genome shotgun (WGS) entry which is preliminary data.</text>
</comment>
<reference evidence="2 3" key="1">
    <citation type="submission" date="2023-07" db="EMBL/GenBank/DDBJ databases">
        <title>Genomic Encyclopedia of Type Strains, Phase IV (KMG-IV): sequencing the most valuable type-strain genomes for metagenomic binning, comparative biology and taxonomic classification.</title>
        <authorList>
            <person name="Goeker M."/>
        </authorList>
    </citation>
    <scope>NUCLEOTIDE SEQUENCE [LARGE SCALE GENOMIC DNA]</scope>
    <source>
        <strain evidence="2 3">DSM 14914</strain>
    </source>
</reference>
<sequence>MEPVIGLDVSKGMSVFQPFVQRNDPLGKAETILHEEQGFRRIREVVAQLQERTGKAPVVVLEATGHYHRGLVAFLIREEIAHLIVNPLQSKRARGTTLRKLKQMQQMLGTWLKCSTVVI</sequence>
<dbReference type="Proteomes" id="UP001242811">
    <property type="component" value="Unassembled WGS sequence"/>
</dbReference>
<proteinExistence type="predicted"/>
<dbReference type="Pfam" id="PF01548">
    <property type="entry name" value="DEDD_Tnp_IS110"/>
    <property type="match status" value="1"/>
</dbReference>
<keyword evidence="3" id="KW-1185">Reference proteome</keyword>
<evidence type="ECO:0000259" key="1">
    <source>
        <dbReference type="Pfam" id="PF01548"/>
    </source>
</evidence>
<evidence type="ECO:0000313" key="3">
    <source>
        <dbReference type="Proteomes" id="UP001242811"/>
    </source>
</evidence>
<evidence type="ECO:0000313" key="2">
    <source>
        <dbReference type="EMBL" id="MDQ0496198.1"/>
    </source>
</evidence>
<protein>
    <submittedName>
        <fullName evidence="2">Transposase</fullName>
    </submittedName>
</protein>